<dbReference type="PRINTS" id="PR00080">
    <property type="entry name" value="SDRFAMILY"/>
</dbReference>
<sequence>MGTALVTGATAGLGLEFVWQLATARHDVVVVARDADRLEQLAAQVRAAAGVRVEVLPADLSVPAELERVAARLAVTGEEAGDDRRPVGLLVNNAGFATAQSFVRGELAVELSALDVMVRAVLVLSHAAAGQMTSRGRGAILNVASVAALTAGGTYAAAKAYVRSFTEGLAVELRGTGVTATVLCPGFVHTEFHDRAGVDMTSVPEIGWLDAPTVVAEALAEVRRGVVISTPSVRYKAASALLRLAPRFAVRAVGKYR</sequence>
<comment type="similarity">
    <text evidence="1 11">Belongs to the short-chain dehydrogenases/reductases (SDR) family.</text>
</comment>
<evidence type="ECO:0000256" key="5">
    <source>
        <dbReference type="ARBA" id="ARBA00044059"/>
    </source>
</evidence>
<evidence type="ECO:0000313" key="13">
    <source>
        <dbReference type="Proteomes" id="UP000189777"/>
    </source>
</evidence>
<dbReference type="PROSITE" id="PS00061">
    <property type="entry name" value="ADH_SHORT"/>
    <property type="match status" value="1"/>
</dbReference>
<comment type="catalytic activity">
    <reaction evidence="10">
        <text>3-hydroxypropanoate + NADP(+) = 3-oxopropanoate + NADPH + H(+)</text>
        <dbReference type="Rhea" id="RHEA:26438"/>
        <dbReference type="ChEBI" id="CHEBI:15378"/>
        <dbReference type="ChEBI" id="CHEBI:16510"/>
        <dbReference type="ChEBI" id="CHEBI:33190"/>
        <dbReference type="ChEBI" id="CHEBI:57783"/>
        <dbReference type="ChEBI" id="CHEBI:58349"/>
        <dbReference type="EC" id="1.1.1.298"/>
    </reaction>
</comment>
<dbReference type="CDD" id="cd05233">
    <property type="entry name" value="SDR_c"/>
    <property type="match status" value="1"/>
</dbReference>
<dbReference type="EC" id="1.1.1.381" evidence="5"/>
<dbReference type="Pfam" id="PF00106">
    <property type="entry name" value="adh_short"/>
    <property type="match status" value="1"/>
</dbReference>
<dbReference type="OrthoDB" id="9797538at2"/>
<comment type="catalytic activity">
    <reaction evidence="3">
        <text>L-allo-threonine + NADP(+) = aminoacetone + CO2 + NADPH</text>
        <dbReference type="Rhea" id="RHEA:43524"/>
        <dbReference type="ChEBI" id="CHEBI:16526"/>
        <dbReference type="ChEBI" id="CHEBI:57783"/>
        <dbReference type="ChEBI" id="CHEBI:58320"/>
        <dbReference type="ChEBI" id="CHEBI:58349"/>
        <dbReference type="ChEBI" id="CHEBI:58585"/>
        <dbReference type="EC" id="1.1.1.381"/>
    </reaction>
</comment>
<dbReference type="InterPro" id="IPR002347">
    <property type="entry name" value="SDR_fam"/>
</dbReference>
<evidence type="ECO:0000256" key="1">
    <source>
        <dbReference type="ARBA" id="ARBA00006484"/>
    </source>
</evidence>
<evidence type="ECO:0000256" key="10">
    <source>
        <dbReference type="ARBA" id="ARBA00047274"/>
    </source>
</evidence>
<dbReference type="Gene3D" id="3.40.50.720">
    <property type="entry name" value="NAD(P)-binding Rossmann-like Domain"/>
    <property type="match status" value="1"/>
</dbReference>
<dbReference type="AlphaFoldDB" id="A0A1T5LKA6"/>
<dbReference type="PRINTS" id="PR00081">
    <property type="entry name" value="GDHRDH"/>
</dbReference>
<proteinExistence type="inferred from homology"/>
<evidence type="ECO:0000256" key="9">
    <source>
        <dbReference type="ARBA" id="ARBA00045650"/>
    </source>
</evidence>
<dbReference type="STRING" id="526729.SAMN04324258_3531"/>
<dbReference type="InterPro" id="IPR020904">
    <property type="entry name" value="Sc_DH/Rdtase_CS"/>
</dbReference>
<protein>
    <recommendedName>
        <fullName evidence="6">NADP-dependent 3-hydroxy acid dehydrogenase YdfG</fullName>
        <ecNumber evidence="4">1.1.1.298</ecNumber>
        <ecNumber evidence="5">1.1.1.381</ecNumber>
    </recommendedName>
    <alternativeName>
        <fullName evidence="8">L-allo-threonine dehydrogenase</fullName>
    </alternativeName>
    <alternativeName>
        <fullName evidence="7">Malonic semialdehyde reductase</fullName>
    </alternativeName>
</protein>
<name>A0A1T5LKA6_9MICO</name>
<reference evidence="12 13" key="1">
    <citation type="submission" date="2017-02" db="EMBL/GenBank/DDBJ databases">
        <authorList>
            <person name="Peterson S.W."/>
        </authorList>
    </citation>
    <scope>NUCLEOTIDE SEQUENCE [LARGE SCALE GENOMIC DNA]</scope>
    <source>
        <strain evidence="12 13">DSM 21481</strain>
    </source>
</reference>
<dbReference type="PANTHER" id="PTHR43086">
    <property type="entry name" value="VERY-LONG-CHAIN 3-OXOOACYL-COA REDUCTASE"/>
    <property type="match status" value="1"/>
</dbReference>
<evidence type="ECO:0000256" key="6">
    <source>
        <dbReference type="ARBA" id="ARBA00044065"/>
    </source>
</evidence>
<dbReference type="SUPFAM" id="SSF51735">
    <property type="entry name" value="NAD(P)-binding Rossmann-fold domains"/>
    <property type="match status" value="1"/>
</dbReference>
<gene>
    <name evidence="12" type="ORF">SAMN04324258_3531</name>
</gene>
<dbReference type="EC" id="1.1.1.298" evidence="4"/>
<keyword evidence="13" id="KW-1185">Reference proteome</keyword>
<evidence type="ECO:0000256" key="2">
    <source>
        <dbReference type="ARBA" id="ARBA00023002"/>
    </source>
</evidence>
<evidence type="ECO:0000313" key="12">
    <source>
        <dbReference type="EMBL" id="SKC76069.1"/>
    </source>
</evidence>
<comment type="function">
    <text evidence="9">NADP-dependent dehydrogenase with broad substrate specificity acting on 3-hydroxy acids. Catalyzes the NADP-dependent oxidation of L-allo-threonine to L-2-amino-3-keto-butyrate, which is spontaneously decarboxylated into aminoacetone. Also acts on D-threonine, L-serine, D-serine, D-3-hydroxyisobutyrate, L-3-hydroxyisobutyrate, D-glycerate and L-glycerate. Able to catalyze the reduction of the malonic semialdehyde to 3-hydroxypropionic acid. YdfG is apparently supplementing RutE, the presumed malonic semialdehyde reductase involved in pyrimidine degradation since both are able to detoxify malonic semialdehyde.</text>
</comment>
<evidence type="ECO:0000256" key="7">
    <source>
        <dbReference type="ARBA" id="ARBA00044271"/>
    </source>
</evidence>
<dbReference type="RefSeq" id="WP_079575883.1">
    <property type="nucleotide sequence ID" value="NZ_FUZQ01000006.1"/>
</dbReference>
<accession>A0A1T5LKA6</accession>
<dbReference type="PIRSF" id="PIRSF000126">
    <property type="entry name" value="11-beta-HSD1"/>
    <property type="match status" value="1"/>
</dbReference>
<evidence type="ECO:0000256" key="11">
    <source>
        <dbReference type="RuleBase" id="RU000363"/>
    </source>
</evidence>
<dbReference type="EMBL" id="FUZQ01000006">
    <property type="protein sequence ID" value="SKC76069.1"/>
    <property type="molecule type" value="Genomic_DNA"/>
</dbReference>
<dbReference type="Proteomes" id="UP000189777">
    <property type="component" value="Unassembled WGS sequence"/>
</dbReference>
<dbReference type="GO" id="GO:0035527">
    <property type="term" value="F:3-hydroxypropionate dehydrogenase (NADP+) activity"/>
    <property type="evidence" value="ECO:0007669"/>
    <property type="project" value="UniProtKB-EC"/>
</dbReference>
<dbReference type="InterPro" id="IPR036291">
    <property type="entry name" value="NAD(P)-bd_dom_sf"/>
</dbReference>
<evidence type="ECO:0000256" key="8">
    <source>
        <dbReference type="ARBA" id="ARBA00044349"/>
    </source>
</evidence>
<dbReference type="PANTHER" id="PTHR43086:SF3">
    <property type="entry name" value="NADP-DEPENDENT 3-HYDROXY ACID DEHYDROGENASE YDFG"/>
    <property type="match status" value="1"/>
</dbReference>
<organism evidence="12 13">
    <name type="scientific">Krasilnikoviella flava</name>
    <dbReference type="NCBI Taxonomy" id="526729"/>
    <lineage>
        <taxon>Bacteria</taxon>
        <taxon>Bacillati</taxon>
        <taxon>Actinomycetota</taxon>
        <taxon>Actinomycetes</taxon>
        <taxon>Micrococcales</taxon>
        <taxon>Promicromonosporaceae</taxon>
        <taxon>Krasilnikoviella</taxon>
    </lineage>
</organism>
<evidence type="ECO:0000256" key="4">
    <source>
        <dbReference type="ARBA" id="ARBA00044050"/>
    </source>
</evidence>
<keyword evidence="2" id="KW-0560">Oxidoreductase</keyword>
<evidence type="ECO:0000256" key="3">
    <source>
        <dbReference type="ARBA" id="ARBA00043812"/>
    </source>
</evidence>